<reference evidence="4" key="1">
    <citation type="journal article" date="2015" name="PLoS Genet.">
        <title>The dynamic genome and transcriptome of the human fungal pathogen Blastomyces and close relative Emmonsia.</title>
        <authorList>
            <person name="Munoz J.F."/>
            <person name="Gauthier G.M."/>
            <person name="Desjardins C.A."/>
            <person name="Gallo J.E."/>
            <person name="Holder J."/>
            <person name="Sullivan T.D."/>
            <person name="Marty A.J."/>
            <person name="Carmen J.C."/>
            <person name="Chen Z."/>
            <person name="Ding L."/>
            <person name="Gujja S."/>
            <person name="Magrini V."/>
            <person name="Misas E."/>
            <person name="Mitreva M."/>
            <person name="Priest M."/>
            <person name="Saif S."/>
            <person name="Whiston E.A."/>
            <person name="Young S."/>
            <person name="Zeng Q."/>
            <person name="Goldman W.E."/>
            <person name="Mardis E.R."/>
            <person name="Taylor J.W."/>
            <person name="McEwen J.G."/>
            <person name="Clay O.K."/>
            <person name="Klein B.S."/>
            <person name="Cuomo C.A."/>
        </authorList>
    </citation>
    <scope>NUCLEOTIDE SEQUENCE [LARGE SCALE GENOMIC DNA]</scope>
    <source>
        <strain evidence="4">UAMH 3008</strain>
    </source>
</reference>
<protein>
    <submittedName>
        <fullName evidence="3">Uncharacterized protein</fullName>
    </submittedName>
</protein>
<feature type="coiled-coil region" evidence="1">
    <location>
        <begin position="206"/>
        <end position="509"/>
    </location>
</feature>
<feature type="coiled-coil region" evidence="1">
    <location>
        <begin position="113"/>
        <end position="175"/>
    </location>
</feature>
<proteinExistence type="predicted"/>
<keyword evidence="1" id="KW-0175">Coiled coil</keyword>
<sequence>MSPRSPYRQRDSFSMSNRPRSPAPTFVQTPRQEGDDNDPAAFLYKWIKSDRPRLSRPVSSYSGTKTEQVYNEMENNKLENKLPLEQALVHKEFHIEALRGQMRKLISENAAECSRLNDKINGLQVQLVSLRTRLQASESDLEIADGARAELEEEVKELRRAFVEKSEALEGHEKKREEEIKELQRIHRGVAGADAQVDQRKRSRMLSASESDLEIADGARAELEEEVKELRRAFVEKSEALEGHEKKREEEVNELQRILAEKSKTLEVHERKREEEVNELQRRLAEKSEALESHERKREEEVTELQQRLAEKSEALESHKKERDEEVEELRQTLAERSEALECDIQKLEEEYEQLKQNFEMESEALECHNMELEEEITQLRRALAKKSEALEGNEQEREEEVKDLQQALTETSEALQHHKQELDERVNELQRALVESSEALKAREQELGGEVSELRLALADKSKALEELEQAKWEALTAQKVEMEEHILNTKEEDSRMATEQLEQQEKTLVAQLNEKHTTELENLQTSFAAELQHIQNAHAAAVQEFIDRLELKSEKRREGNHLVGLLGGKLSRNRNKGTIKDKGDSHIRALCREILHVGRFRSRKNSCEQSRKSESRRDSGVHCSCACTNTLDRASLGLNVV</sequence>
<accession>A0A0G2J1M2</accession>
<comment type="caution">
    <text evidence="3">The sequence shown here is derived from an EMBL/GenBank/DDBJ whole genome shotgun (WGS) entry which is preliminary data.</text>
</comment>
<organism evidence="3 4">
    <name type="scientific">[Emmonsia] crescens</name>
    <dbReference type="NCBI Taxonomy" id="73230"/>
    <lineage>
        <taxon>Eukaryota</taxon>
        <taxon>Fungi</taxon>
        <taxon>Dikarya</taxon>
        <taxon>Ascomycota</taxon>
        <taxon>Pezizomycotina</taxon>
        <taxon>Eurotiomycetes</taxon>
        <taxon>Eurotiomycetidae</taxon>
        <taxon>Onygenales</taxon>
        <taxon>Ajellomycetaceae</taxon>
        <taxon>Emergomyces</taxon>
    </lineage>
</organism>
<feature type="region of interest" description="Disordered" evidence="2">
    <location>
        <begin position="1"/>
        <end position="38"/>
    </location>
</feature>
<evidence type="ECO:0000313" key="4">
    <source>
        <dbReference type="Proteomes" id="UP000034164"/>
    </source>
</evidence>
<dbReference type="OrthoDB" id="6365728at2759"/>
<evidence type="ECO:0000256" key="1">
    <source>
        <dbReference type="SAM" id="Coils"/>
    </source>
</evidence>
<gene>
    <name evidence="3" type="ORF">EMCG_02345</name>
</gene>
<name>A0A0G2J1M2_9EURO</name>
<evidence type="ECO:0000313" key="3">
    <source>
        <dbReference type="EMBL" id="KKZ63344.1"/>
    </source>
</evidence>
<dbReference type="Proteomes" id="UP000034164">
    <property type="component" value="Unassembled WGS sequence"/>
</dbReference>
<evidence type="ECO:0000256" key="2">
    <source>
        <dbReference type="SAM" id="MobiDB-lite"/>
    </source>
</evidence>
<dbReference type="VEuPathDB" id="FungiDB:EMCG_02345"/>
<dbReference type="AlphaFoldDB" id="A0A0G2J1M2"/>
<dbReference type="EMBL" id="LCZI01000988">
    <property type="protein sequence ID" value="KKZ63344.1"/>
    <property type="molecule type" value="Genomic_DNA"/>
</dbReference>